<accession>A0ABS4UA04</accession>
<gene>
    <name evidence="1" type="ORF">JOF33_002033</name>
</gene>
<reference evidence="1 2" key="1">
    <citation type="submission" date="2021-03" db="EMBL/GenBank/DDBJ databases">
        <title>Sequencing the genomes of 1000 actinobacteria strains.</title>
        <authorList>
            <person name="Klenk H.-P."/>
        </authorList>
    </citation>
    <scope>NUCLEOTIDE SEQUENCE [LARGE SCALE GENOMIC DNA]</scope>
    <source>
        <strain evidence="1 2">DSM 44506</strain>
    </source>
</reference>
<comment type="caution">
    <text evidence="1">The sequence shown here is derived from an EMBL/GenBank/DDBJ whole genome shotgun (WGS) entry which is preliminary data.</text>
</comment>
<evidence type="ECO:0000313" key="2">
    <source>
        <dbReference type="Proteomes" id="UP001519305"/>
    </source>
</evidence>
<dbReference type="Proteomes" id="UP001519305">
    <property type="component" value="Unassembled WGS sequence"/>
</dbReference>
<keyword evidence="2" id="KW-1185">Reference proteome</keyword>
<organism evidence="1 2">
    <name type="scientific">Corynebacterium freneyi</name>
    <dbReference type="NCBI Taxonomy" id="134034"/>
    <lineage>
        <taxon>Bacteria</taxon>
        <taxon>Bacillati</taxon>
        <taxon>Actinomycetota</taxon>
        <taxon>Actinomycetes</taxon>
        <taxon>Mycobacteriales</taxon>
        <taxon>Corynebacteriaceae</taxon>
        <taxon>Corynebacterium</taxon>
    </lineage>
</organism>
<name>A0ABS4UA04_9CORY</name>
<protein>
    <submittedName>
        <fullName evidence="1">Uncharacterized protein</fullName>
    </submittedName>
</protein>
<dbReference type="EMBL" id="JAGINY010000001">
    <property type="protein sequence ID" value="MBP2333334.1"/>
    <property type="molecule type" value="Genomic_DNA"/>
</dbReference>
<sequence length="33" mass="3555">MLDLILSLLLDPGFAIGWFGAMAAHLEEVARAL</sequence>
<proteinExistence type="predicted"/>
<evidence type="ECO:0000313" key="1">
    <source>
        <dbReference type="EMBL" id="MBP2333334.1"/>
    </source>
</evidence>